<dbReference type="InterPro" id="IPR020476">
    <property type="entry name" value="Nudix_hydrolase"/>
</dbReference>
<comment type="similarity">
    <text evidence="2">Belongs to the Nudix hydrolase family.</text>
</comment>
<keyword evidence="1 2" id="KW-0378">Hydrolase</keyword>
<dbReference type="EMBL" id="NPCC01000033">
    <property type="protein sequence ID" value="PAE87497.1"/>
    <property type="molecule type" value="Genomic_DNA"/>
</dbReference>
<dbReference type="RefSeq" id="WP_095327110.1">
    <property type="nucleotide sequence ID" value="NZ_NPCC01000033.1"/>
</dbReference>
<dbReference type="SUPFAM" id="SSF55811">
    <property type="entry name" value="Nudix"/>
    <property type="match status" value="1"/>
</dbReference>
<dbReference type="PANTHER" id="PTHR43736:SF2">
    <property type="entry name" value="MUTT_NUDIX FAMILY PROTEIN"/>
    <property type="match status" value="1"/>
</dbReference>
<proteinExistence type="inferred from homology"/>
<dbReference type="Proteomes" id="UP000216207">
    <property type="component" value="Unassembled WGS sequence"/>
</dbReference>
<accession>A0A268NVF2</accession>
<reference evidence="4 5" key="1">
    <citation type="submission" date="2017-07" db="EMBL/GenBank/DDBJ databases">
        <title>Isolation and whole genome analysis of endospore-forming bacteria from heroin.</title>
        <authorList>
            <person name="Kalinowski J."/>
            <person name="Ahrens B."/>
            <person name="Al-Dilaimi A."/>
            <person name="Winkler A."/>
            <person name="Wibberg D."/>
            <person name="Schleenbecker U."/>
            <person name="Ruckert C."/>
            <person name="Wolfel R."/>
            <person name="Grass G."/>
        </authorList>
    </citation>
    <scope>NUCLEOTIDE SEQUENCE [LARGE SCALE GENOMIC DNA]</scope>
    <source>
        <strain evidence="4 5">7539</strain>
    </source>
</reference>
<sequence>MRDRSSVVIIKDEKVVLIQRIRDDAMYYVFPGGGIELGETPEAGAKREALEELGVDVKINECISKIEFNGTQYFFLSEIISGTLGTGQGEEYLDKNRDSGTYLPMWVDIDSLSLIDVRPSEVAFKVQSLFD</sequence>
<dbReference type="InterPro" id="IPR020084">
    <property type="entry name" value="NUDIX_hydrolase_CS"/>
</dbReference>
<dbReference type="AlphaFoldDB" id="A0A268NVF2"/>
<dbReference type="InterPro" id="IPR015797">
    <property type="entry name" value="NUDIX_hydrolase-like_dom_sf"/>
</dbReference>
<dbReference type="PROSITE" id="PS00893">
    <property type="entry name" value="NUDIX_BOX"/>
    <property type="match status" value="1"/>
</dbReference>
<evidence type="ECO:0000313" key="4">
    <source>
        <dbReference type="EMBL" id="PAE87497.1"/>
    </source>
</evidence>
<evidence type="ECO:0000256" key="2">
    <source>
        <dbReference type="RuleBase" id="RU003476"/>
    </source>
</evidence>
<evidence type="ECO:0000259" key="3">
    <source>
        <dbReference type="PROSITE" id="PS51462"/>
    </source>
</evidence>
<comment type="caution">
    <text evidence="4">The sequence shown here is derived from an EMBL/GenBank/DDBJ whole genome shotgun (WGS) entry which is preliminary data.</text>
</comment>
<dbReference type="Pfam" id="PF00293">
    <property type="entry name" value="NUDIX"/>
    <property type="match status" value="1"/>
</dbReference>
<dbReference type="InterPro" id="IPR000086">
    <property type="entry name" value="NUDIX_hydrolase_dom"/>
</dbReference>
<dbReference type="PANTHER" id="PTHR43736">
    <property type="entry name" value="ADP-RIBOSE PYROPHOSPHATASE"/>
    <property type="match status" value="1"/>
</dbReference>
<dbReference type="GO" id="GO:0016787">
    <property type="term" value="F:hydrolase activity"/>
    <property type="evidence" value="ECO:0007669"/>
    <property type="project" value="UniProtKB-KW"/>
</dbReference>
<dbReference type="Gene3D" id="3.90.79.10">
    <property type="entry name" value="Nucleoside Triphosphate Pyrophosphohydrolase"/>
    <property type="match status" value="1"/>
</dbReference>
<evidence type="ECO:0000256" key="1">
    <source>
        <dbReference type="ARBA" id="ARBA00022801"/>
    </source>
</evidence>
<dbReference type="PRINTS" id="PR00502">
    <property type="entry name" value="NUDIXFAMILY"/>
</dbReference>
<organism evidence="4 5">
    <name type="scientific">Shouchella clausii</name>
    <name type="common">Alkalihalobacillus clausii</name>
    <dbReference type="NCBI Taxonomy" id="79880"/>
    <lineage>
        <taxon>Bacteria</taxon>
        <taxon>Bacillati</taxon>
        <taxon>Bacillota</taxon>
        <taxon>Bacilli</taxon>
        <taxon>Bacillales</taxon>
        <taxon>Bacillaceae</taxon>
        <taxon>Shouchella</taxon>
    </lineage>
</organism>
<dbReference type="PROSITE" id="PS51462">
    <property type="entry name" value="NUDIX"/>
    <property type="match status" value="1"/>
</dbReference>
<dbReference type="CDD" id="cd04669">
    <property type="entry name" value="NUDIX_Hydrolase"/>
    <property type="match status" value="1"/>
</dbReference>
<evidence type="ECO:0000313" key="5">
    <source>
        <dbReference type="Proteomes" id="UP000216207"/>
    </source>
</evidence>
<name>A0A268NVF2_SHOCL</name>
<protein>
    <submittedName>
        <fullName evidence="4">DNA mismatch repair protein MutT</fullName>
    </submittedName>
</protein>
<feature type="domain" description="Nudix hydrolase" evidence="3">
    <location>
        <begin position="1"/>
        <end position="130"/>
    </location>
</feature>
<gene>
    <name evidence="4" type="ORF">CHH72_17405</name>
</gene>